<comment type="caution">
    <text evidence="3">The sequence shown here is derived from an EMBL/GenBank/DDBJ whole genome shotgun (WGS) entry which is preliminary data.</text>
</comment>
<dbReference type="EMBL" id="JAQYXL010000004">
    <property type="protein sequence ID" value="MEN3231924.1"/>
    <property type="molecule type" value="Genomic_DNA"/>
</dbReference>
<evidence type="ECO:0000256" key="1">
    <source>
        <dbReference type="ARBA" id="ARBA00004117"/>
    </source>
</evidence>
<dbReference type="Proteomes" id="UP001404845">
    <property type="component" value="Unassembled WGS sequence"/>
</dbReference>
<dbReference type="Pfam" id="PF00460">
    <property type="entry name" value="Flg_bb_rod"/>
    <property type="match status" value="1"/>
</dbReference>
<keyword evidence="3" id="KW-0282">Flagellum</keyword>
<keyword evidence="4" id="KW-1185">Reference proteome</keyword>
<protein>
    <submittedName>
        <fullName evidence="3">Flagellar basal body protein</fullName>
    </submittedName>
</protein>
<sequence length="139" mass="14896">MSFLKCGLEFEVTGVYLFDLMSQQARYLAVRQSMIAGNVANANTPDYKARDVLPFAEVMARTATASLSTTASGHLNAAGPPFSATKITASNTWDALSTSSSVSLEQEMLNAGEVSRDNSLNMAITKAFDRMLMLSLKGS</sequence>
<reference evidence="3 4" key="1">
    <citation type="journal article" date="2023" name="PLoS ONE">
        <title>Complete genome assembly of Hawai'i environmental nontuberculous mycobacteria reveals unexpected co-isolation with methylobacteria.</title>
        <authorList>
            <person name="Hendrix J."/>
            <person name="Epperson L.E."/>
            <person name="Tong E.I."/>
            <person name="Chan Y.L."/>
            <person name="Hasan N.A."/>
            <person name="Dawrs S.N."/>
            <person name="Norton G.J."/>
            <person name="Virdi R."/>
            <person name="Crooks J.L."/>
            <person name="Chan E.D."/>
            <person name="Honda J.R."/>
            <person name="Strong M."/>
        </authorList>
    </citation>
    <scope>NUCLEOTIDE SEQUENCE [LARGE SCALE GENOMIC DNA]</scope>
    <source>
        <strain evidence="3 4">NJH_HI01</strain>
    </source>
</reference>
<keyword evidence="3" id="KW-0966">Cell projection</keyword>
<feature type="domain" description="Flagellar basal body rod protein N-terminal" evidence="2">
    <location>
        <begin position="29"/>
        <end position="48"/>
    </location>
</feature>
<accession>A0ABU9ZM14</accession>
<evidence type="ECO:0000313" key="3">
    <source>
        <dbReference type="EMBL" id="MEN3231924.1"/>
    </source>
</evidence>
<name>A0ABU9ZM14_9HYPH</name>
<evidence type="ECO:0000313" key="4">
    <source>
        <dbReference type="Proteomes" id="UP001404845"/>
    </source>
</evidence>
<gene>
    <name evidence="3" type="ORF">PUR21_30615</name>
</gene>
<dbReference type="InterPro" id="IPR001444">
    <property type="entry name" value="Flag_bb_rod_N"/>
</dbReference>
<organism evidence="3 4">
    <name type="scientific">Methylorubrum rhodesianum</name>
    <dbReference type="NCBI Taxonomy" id="29427"/>
    <lineage>
        <taxon>Bacteria</taxon>
        <taxon>Pseudomonadati</taxon>
        <taxon>Pseudomonadota</taxon>
        <taxon>Alphaproteobacteria</taxon>
        <taxon>Hyphomicrobiales</taxon>
        <taxon>Methylobacteriaceae</taxon>
        <taxon>Methylorubrum</taxon>
    </lineage>
</organism>
<proteinExistence type="predicted"/>
<evidence type="ECO:0000259" key="2">
    <source>
        <dbReference type="Pfam" id="PF00460"/>
    </source>
</evidence>
<comment type="subcellular location">
    <subcellularLocation>
        <location evidence="1">Bacterial flagellum basal body</location>
    </subcellularLocation>
</comment>
<keyword evidence="3" id="KW-0969">Cilium</keyword>